<evidence type="ECO:0000259" key="3">
    <source>
        <dbReference type="Pfam" id="PF05270"/>
    </source>
</evidence>
<feature type="transmembrane region" description="Helical" evidence="2">
    <location>
        <begin position="33"/>
        <end position="54"/>
    </location>
</feature>
<dbReference type="InterPro" id="IPR036195">
    <property type="entry name" value="AbfB_ABD_sf"/>
</dbReference>
<dbReference type="AlphaFoldDB" id="A0A5R9FEJ4"/>
<feature type="compositionally biased region" description="Polar residues" evidence="1">
    <location>
        <begin position="62"/>
        <end position="72"/>
    </location>
</feature>
<organism evidence="4 5">
    <name type="scientific">Streptomyces montanus</name>
    <dbReference type="NCBI Taxonomy" id="2580423"/>
    <lineage>
        <taxon>Bacteria</taxon>
        <taxon>Bacillati</taxon>
        <taxon>Actinomycetota</taxon>
        <taxon>Actinomycetes</taxon>
        <taxon>Kitasatosporales</taxon>
        <taxon>Streptomycetaceae</taxon>
        <taxon>Streptomyces</taxon>
    </lineage>
</organism>
<sequence length="282" mass="30384">MLERKPEPAPEQTPKVWETGHLDESRIPGTRRLYLAGTLFVAVVAAAVTAISLLDSSRDETSQAGTGQTTSADDPVVPDFSVEASATEPSGKSGFSSPQPGDKAPSDSSRSPEAQQRGSEPVPEPSKPTTSGKPPAKEPSAPRKSVQAVNYPDRYWHVSGSGVRLDPISSSSSAGTREDATFQLVPGLADSDCYSFSIGEGGYLRHESFRLRADSDDGSELFEKDATFCPRQASYSGAVMLESVNYPGRFLRHRDFQLRLDPYEYSGLYQADSAFRLVKGLG</sequence>
<evidence type="ECO:0000313" key="4">
    <source>
        <dbReference type="EMBL" id="TLS40580.1"/>
    </source>
</evidence>
<evidence type="ECO:0000313" key="5">
    <source>
        <dbReference type="Proteomes" id="UP000305906"/>
    </source>
</evidence>
<feature type="region of interest" description="Disordered" evidence="1">
    <location>
        <begin position="55"/>
        <end position="149"/>
    </location>
</feature>
<evidence type="ECO:0000256" key="2">
    <source>
        <dbReference type="SAM" id="Phobius"/>
    </source>
</evidence>
<proteinExistence type="predicted"/>
<dbReference type="SUPFAM" id="SSF110221">
    <property type="entry name" value="AbfB domain"/>
    <property type="match status" value="1"/>
</dbReference>
<gene>
    <name evidence="4" type="ORF">FE633_40730</name>
</gene>
<keyword evidence="2" id="KW-0812">Transmembrane</keyword>
<protein>
    <submittedName>
        <fullName evidence="4">Alpha-L-arabinofuranosidase</fullName>
    </submittedName>
</protein>
<dbReference type="EMBL" id="VBZC01000074">
    <property type="protein sequence ID" value="TLS40580.1"/>
    <property type="molecule type" value="Genomic_DNA"/>
</dbReference>
<dbReference type="GO" id="GO:0046556">
    <property type="term" value="F:alpha-L-arabinofuranosidase activity"/>
    <property type="evidence" value="ECO:0007669"/>
    <property type="project" value="InterPro"/>
</dbReference>
<dbReference type="Gene3D" id="2.80.10.50">
    <property type="match status" value="1"/>
</dbReference>
<dbReference type="CDD" id="cd23399">
    <property type="entry name" value="beta-trefoil_ABD_ABFB"/>
    <property type="match status" value="1"/>
</dbReference>
<dbReference type="Pfam" id="PF05270">
    <property type="entry name" value="AbfB"/>
    <property type="match status" value="1"/>
</dbReference>
<comment type="caution">
    <text evidence="4">The sequence shown here is derived from an EMBL/GenBank/DDBJ whole genome shotgun (WGS) entry which is preliminary data.</text>
</comment>
<evidence type="ECO:0000256" key="1">
    <source>
        <dbReference type="SAM" id="MobiDB-lite"/>
    </source>
</evidence>
<accession>A0A5R9FEJ4</accession>
<dbReference type="Proteomes" id="UP000305906">
    <property type="component" value="Unassembled WGS sequence"/>
</dbReference>
<feature type="compositionally biased region" description="Polar residues" evidence="1">
    <location>
        <begin position="106"/>
        <end position="118"/>
    </location>
</feature>
<dbReference type="RefSeq" id="WP_138050207.1">
    <property type="nucleotide sequence ID" value="NZ_VBZC01000074.1"/>
</dbReference>
<keyword evidence="2" id="KW-1133">Transmembrane helix</keyword>
<keyword evidence="5" id="KW-1185">Reference proteome</keyword>
<keyword evidence="2" id="KW-0472">Membrane</keyword>
<dbReference type="GO" id="GO:0046373">
    <property type="term" value="P:L-arabinose metabolic process"/>
    <property type="evidence" value="ECO:0007669"/>
    <property type="project" value="InterPro"/>
</dbReference>
<name>A0A5R9FEJ4_9ACTN</name>
<feature type="compositionally biased region" description="Polar residues" evidence="1">
    <location>
        <begin position="87"/>
        <end position="99"/>
    </location>
</feature>
<feature type="region of interest" description="Disordered" evidence="1">
    <location>
        <begin position="1"/>
        <end position="27"/>
    </location>
</feature>
<dbReference type="InterPro" id="IPR007934">
    <property type="entry name" value="AbfB_ABD"/>
</dbReference>
<feature type="domain" description="Alpha-L-arabinofuranosidase B arabinose-binding" evidence="3">
    <location>
        <begin position="145"/>
        <end position="276"/>
    </location>
</feature>
<reference evidence="4 5" key="1">
    <citation type="submission" date="2019-05" db="EMBL/GenBank/DDBJ databases">
        <title>Streptomyces sp. NEAU-C151, a novel actinomycete isolated from soil.</title>
        <authorList>
            <person name="Han L."/>
            <person name="Jiang H."/>
        </authorList>
    </citation>
    <scope>NUCLEOTIDE SEQUENCE [LARGE SCALE GENOMIC DNA]</scope>
    <source>
        <strain evidence="4 5">NEAU-C151</strain>
    </source>
</reference>